<dbReference type="EMBL" id="JAUHJR010000001">
    <property type="protein sequence ID" value="MDN4160112.1"/>
    <property type="molecule type" value="Genomic_DNA"/>
</dbReference>
<accession>A0ABT8EPN2</accession>
<protein>
    <submittedName>
        <fullName evidence="2">DUF559 domain-containing protein</fullName>
    </submittedName>
</protein>
<dbReference type="InterPro" id="IPR007569">
    <property type="entry name" value="DUF559"/>
</dbReference>
<proteinExistence type="predicted"/>
<dbReference type="RefSeq" id="WP_300958981.1">
    <property type="nucleotide sequence ID" value="NZ_JAUHJR010000001.1"/>
</dbReference>
<dbReference type="SUPFAM" id="SSF52980">
    <property type="entry name" value="Restriction endonuclease-like"/>
    <property type="match status" value="1"/>
</dbReference>
<evidence type="ECO:0000313" key="3">
    <source>
        <dbReference type="Proteomes" id="UP001168537"/>
    </source>
</evidence>
<dbReference type="Proteomes" id="UP001168537">
    <property type="component" value="Unassembled WGS sequence"/>
</dbReference>
<evidence type="ECO:0000313" key="2">
    <source>
        <dbReference type="EMBL" id="MDN4160112.1"/>
    </source>
</evidence>
<feature type="domain" description="DUF559" evidence="1">
    <location>
        <begin position="216"/>
        <end position="279"/>
    </location>
</feature>
<evidence type="ECO:0000259" key="1">
    <source>
        <dbReference type="Pfam" id="PF04480"/>
    </source>
</evidence>
<keyword evidence="3" id="KW-1185">Reference proteome</keyword>
<dbReference type="InterPro" id="IPR011335">
    <property type="entry name" value="Restrct_endonuc-II-like"/>
</dbReference>
<dbReference type="Gene3D" id="3.40.960.10">
    <property type="entry name" value="VSR Endonuclease"/>
    <property type="match status" value="1"/>
</dbReference>
<comment type="caution">
    <text evidence="2">The sequence shown here is derived from an EMBL/GenBank/DDBJ whole genome shotgun (WGS) entry which is preliminary data.</text>
</comment>
<sequence length="297" mass="31464">MPDVVELLADLGGVARRGVLLAVVDRGSLEASVAGGSVVRVGRGLYALPGADDAVRVAAHLGGVVSHTNAALQHGWGVKTLPDRPHVVVPRGRKVGRRRALAHVHYADLAPGDVVDGVTSPAVTLRHCLRALPVDEALAVADSALRESGCHRLLEEVAEEARGPGAPRVRRIADLATELAANPFESVLRAICLEVPGLEVRPQVTITDGGFRARADLADERLRIVCEADSFAWHGSRSALASDARRYNRMVVAGWIVLRFTYEDVMFHPEEVRAVLLRAVALAEVLVEVGSGGGAAA</sequence>
<dbReference type="Pfam" id="PF04480">
    <property type="entry name" value="DUF559"/>
    <property type="match status" value="1"/>
</dbReference>
<name>A0ABT8EPN2_9ACTN</name>
<reference evidence="2" key="1">
    <citation type="submission" date="2023-06" db="EMBL/GenBank/DDBJ databases">
        <title>Draft genome sequence of Nocardioides sp. SOB72.</title>
        <authorList>
            <person name="Zhang G."/>
        </authorList>
    </citation>
    <scope>NUCLEOTIDE SEQUENCE</scope>
    <source>
        <strain evidence="2">SOB72</strain>
    </source>
</reference>
<gene>
    <name evidence="2" type="ORF">QWY29_02005</name>
</gene>
<organism evidence="2 3">
    <name type="scientific">Nocardioides abyssi</name>
    <dbReference type="NCBI Taxonomy" id="3058370"/>
    <lineage>
        <taxon>Bacteria</taxon>
        <taxon>Bacillati</taxon>
        <taxon>Actinomycetota</taxon>
        <taxon>Actinomycetes</taxon>
        <taxon>Propionibacteriales</taxon>
        <taxon>Nocardioidaceae</taxon>
        <taxon>Nocardioides</taxon>
    </lineage>
</organism>